<organism evidence="4 5">
    <name type="scientific">Hymenobacter bucti</name>
    <dbReference type="NCBI Taxonomy" id="1844114"/>
    <lineage>
        <taxon>Bacteria</taxon>
        <taxon>Pseudomonadati</taxon>
        <taxon>Bacteroidota</taxon>
        <taxon>Cytophagia</taxon>
        <taxon>Cytophagales</taxon>
        <taxon>Hymenobacteraceae</taxon>
        <taxon>Hymenobacter</taxon>
    </lineage>
</organism>
<keyword evidence="2" id="KW-0812">Transmembrane</keyword>
<evidence type="ECO:0000256" key="2">
    <source>
        <dbReference type="SAM" id="Phobius"/>
    </source>
</evidence>
<feature type="transmembrane region" description="Helical" evidence="2">
    <location>
        <begin position="222"/>
        <end position="242"/>
    </location>
</feature>
<evidence type="ECO:0000256" key="3">
    <source>
        <dbReference type="SAM" id="SignalP"/>
    </source>
</evidence>
<feature type="signal peptide" evidence="3">
    <location>
        <begin position="1"/>
        <end position="20"/>
    </location>
</feature>
<keyword evidence="3" id="KW-0732">Signal</keyword>
<comment type="caution">
    <text evidence="4">The sequence shown here is derived from an EMBL/GenBank/DDBJ whole genome shotgun (WGS) entry which is preliminary data.</text>
</comment>
<feature type="region of interest" description="Disordered" evidence="1">
    <location>
        <begin position="49"/>
        <end position="75"/>
    </location>
</feature>
<accession>A0ABW4QXL9</accession>
<feature type="chain" id="PRO_5045104268" evidence="3">
    <location>
        <begin position="21"/>
        <end position="252"/>
    </location>
</feature>
<keyword evidence="5" id="KW-1185">Reference proteome</keyword>
<protein>
    <submittedName>
        <fullName evidence="4">LPXTG cell wall anchor domain-containing protein</fullName>
    </submittedName>
</protein>
<proteinExistence type="predicted"/>
<evidence type="ECO:0000313" key="4">
    <source>
        <dbReference type="EMBL" id="MFD1874279.1"/>
    </source>
</evidence>
<keyword evidence="2" id="KW-1133">Transmembrane helix</keyword>
<dbReference type="RefSeq" id="WP_382315936.1">
    <property type="nucleotide sequence ID" value="NZ_JBHUFD010000006.1"/>
</dbReference>
<dbReference type="PROSITE" id="PS51257">
    <property type="entry name" value="PROKAR_LIPOPROTEIN"/>
    <property type="match status" value="1"/>
</dbReference>
<sequence>MRHYLLLGIGLVLASCAAQKALPQYSPQQQAAQRESISYWQPDSAKAIPKLSPAAQRKLDARRRRGQAPAPLLADGGQRALDSVVAVPPTGAQPGRSTAFWHKLNPFRSKQPAAQPLTQQAAAPNIPRKCKGCTFNVVAGNQTNQQTGKKSTAALGGGATATVIEKKAGPTIVASDSSTQNALLRGGNLAAVRGNGNTLPQTATTQHASDWKAELAKPAGQVAATAVGLALLAGAGYLFFLWRKKKAVQNLV</sequence>
<evidence type="ECO:0000256" key="1">
    <source>
        <dbReference type="SAM" id="MobiDB-lite"/>
    </source>
</evidence>
<gene>
    <name evidence="4" type="ORF">ACFSDX_17675</name>
</gene>
<dbReference type="EMBL" id="JBHUFD010000006">
    <property type="protein sequence ID" value="MFD1874279.1"/>
    <property type="molecule type" value="Genomic_DNA"/>
</dbReference>
<dbReference type="Proteomes" id="UP001597197">
    <property type="component" value="Unassembled WGS sequence"/>
</dbReference>
<evidence type="ECO:0000313" key="5">
    <source>
        <dbReference type="Proteomes" id="UP001597197"/>
    </source>
</evidence>
<name>A0ABW4QXL9_9BACT</name>
<keyword evidence="2" id="KW-0472">Membrane</keyword>
<reference evidence="5" key="1">
    <citation type="journal article" date="2019" name="Int. J. Syst. Evol. Microbiol.">
        <title>The Global Catalogue of Microorganisms (GCM) 10K type strain sequencing project: providing services to taxonomists for standard genome sequencing and annotation.</title>
        <authorList>
            <consortium name="The Broad Institute Genomics Platform"/>
            <consortium name="The Broad Institute Genome Sequencing Center for Infectious Disease"/>
            <person name="Wu L."/>
            <person name="Ma J."/>
        </authorList>
    </citation>
    <scope>NUCLEOTIDE SEQUENCE [LARGE SCALE GENOMIC DNA]</scope>
    <source>
        <strain evidence="5">CGMCC 1.15795</strain>
    </source>
</reference>